<dbReference type="Proteomes" id="UP000295252">
    <property type="component" value="Chromosome VII"/>
</dbReference>
<dbReference type="Gramene" id="CDP19214">
    <property type="protein sequence ID" value="CDP19214"/>
    <property type="gene ID" value="GSCOC_T00009654001"/>
</dbReference>
<keyword evidence="2" id="KW-1185">Reference proteome</keyword>
<dbReference type="EMBL" id="HG739465">
    <property type="protein sequence ID" value="CDP19214.1"/>
    <property type="molecule type" value="Genomic_DNA"/>
</dbReference>
<evidence type="ECO:0000313" key="1">
    <source>
        <dbReference type="EMBL" id="CDP19214.1"/>
    </source>
</evidence>
<sequence length="71" mass="7903">MTIEAFAARKTIKVSFTSTGIGGSKTAILKFQALSNRTRITFYSPNYHTKLHDYGHICGPVLDDVKVFPLK</sequence>
<dbReference type="PANTHER" id="PTHR31265:SF22">
    <property type="entry name" value="DUF642 DOMAIN-CONTAINING PROTEIN"/>
    <property type="match status" value="1"/>
</dbReference>
<reference evidence="2" key="1">
    <citation type="journal article" date="2014" name="Science">
        <title>The coffee genome provides insight into the convergent evolution of caffeine biosynthesis.</title>
        <authorList>
            <person name="Denoeud F."/>
            <person name="Carretero-Paulet L."/>
            <person name="Dereeper A."/>
            <person name="Droc G."/>
            <person name="Guyot R."/>
            <person name="Pietrella M."/>
            <person name="Zheng C."/>
            <person name="Alberti A."/>
            <person name="Anthony F."/>
            <person name="Aprea G."/>
            <person name="Aury J.M."/>
            <person name="Bento P."/>
            <person name="Bernard M."/>
            <person name="Bocs S."/>
            <person name="Campa C."/>
            <person name="Cenci A."/>
            <person name="Combes M.C."/>
            <person name="Crouzillat D."/>
            <person name="Da Silva C."/>
            <person name="Daddiego L."/>
            <person name="De Bellis F."/>
            <person name="Dussert S."/>
            <person name="Garsmeur O."/>
            <person name="Gayraud T."/>
            <person name="Guignon V."/>
            <person name="Jahn K."/>
            <person name="Jamilloux V."/>
            <person name="Joet T."/>
            <person name="Labadie K."/>
            <person name="Lan T."/>
            <person name="Leclercq J."/>
            <person name="Lepelley M."/>
            <person name="Leroy T."/>
            <person name="Li L.T."/>
            <person name="Librado P."/>
            <person name="Lopez L."/>
            <person name="Munoz A."/>
            <person name="Noel B."/>
            <person name="Pallavicini A."/>
            <person name="Perrotta G."/>
            <person name="Poncet V."/>
            <person name="Pot D."/>
            <person name="Priyono X."/>
            <person name="Rigoreau M."/>
            <person name="Rouard M."/>
            <person name="Rozas J."/>
            <person name="Tranchant-Dubreuil C."/>
            <person name="VanBuren R."/>
            <person name="Zhang Q."/>
            <person name="Andrade A.C."/>
            <person name="Argout X."/>
            <person name="Bertrand B."/>
            <person name="de Kochko A."/>
            <person name="Graziosi G."/>
            <person name="Henry R.J."/>
            <person name="Jayarama X."/>
            <person name="Ming R."/>
            <person name="Nagai C."/>
            <person name="Rounsley S."/>
            <person name="Sankoff D."/>
            <person name="Giuliano G."/>
            <person name="Albert V.A."/>
            <person name="Wincker P."/>
            <person name="Lashermes P."/>
        </authorList>
    </citation>
    <scope>NUCLEOTIDE SEQUENCE [LARGE SCALE GENOMIC DNA]</scope>
    <source>
        <strain evidence="2">cv. DH200-94</strain>
    </source>
</reference>
<dbReference type="InParanoid" id="A0A068VFA9"/>
<dbReference type="PhylomeDB" id="A0A068VFA9"/>
<evidence type="ECO:0000313" key="2">
    <source>
        <dbReference type="Proteomes" id="UP000295252"/>
    </source>
</evidence>
<name>A0A068VFA9_COFCA</name>
<protein>
    <submittedName>
        <fullName evidence="1">Uncharacterized protein</fullName>
    </submittedName>
</protein>
<dbReference type="PANTHER" id="PTHR31265">
    <property type="entry name" value="OS02G0527500 PROTEIN-RELATED"/>
    <property type="match status" value="1"/>
</dbReference>
<dbReference type="STRING" id="49390.A0A068VFA9"/>
<proteinExistence type="predicted"/>
<dbReference type="OMA" id="MMVEAYA"/>
<dbReference type="OrthoDB" id="2121543at2759"/>
<dbReference type="InterPro" id="IPR052437">
    <property type="entry name" value="Pectin_Meth_Modulator"/>
</dbReference>
<gene>
    <name evidence="1" type="ORF">GSCOC_T00009654001</name>
</gene>
<accession>A0A068VFA9</accession>
<dbReference type="AlphaFoldDB" id="A0A068VFA9"/>
<organism evidence="1 2">
    <name type="scientific">Coffea canephora</name>
    <name type="common">Robusta coffee</name>
    <dbReference type="NCBI Taxonomy" id="49390"/>
    <lineage>
        <taxon>Eukaryota</taxon>
        <taxon>Viridiplantae</taxon>
        <taxon>Streptophyta</taxon>
        <taxon>Embryophyta</taxon>
        <taxon>Tracheophyta</taxon>
        <taxon>Spermatophyta</taxon>
        <taxon>Magnoliopsida</taxon>
        <taxon>eudicotyledons</taxon>
        <taxon>Gunneridae</taxon>
        <taxon>Pentapetalae</taxon>
        <taxon>asterids</taxon>
        <taxon>lamiids</taxon>
        <taxon>Gentianales</taxon>
        <taxon>Rubiaceae</taxon>
        <taxon>Ixoroideae</taxon>
        <taxon>Gardenieae complex</taxon>
        <taxon>Bertiereae - Coffeeae clade</taxon>
        <taxon>Coffeeae</taxon>
        <taxon>Coffea</taxon>
    </lineage>
</organism>